<dbReference type="RefSeq" id="WP_163088500.1">
    <property type="nucleotide sequence ID" value="NZ_JAAAWN010000041.1"/>
</dbReference>
<dbReference type="Pfam" id="PF23500">
    <property type="entry name" value="DUF7133"/>
    <property type="match status" value="1"/>
</dbReference>
<dbReference type="InterPro" id="IPR011042">
    <property type="entry name" value="6-blade_b-propeller_TolB-like"/>
</dbReference>
<dbReference type="Gene3D" id="2.120.10.30">
    <property type="entry name" value="TolB, C-terminal domain"/>
    <property type="match status" value="1"/>
</dbReference>
<feature type="signal peptide" evidence="1">
    <location>
        <begin position="1"/>
        <end position="23"/>
    </location>
</feature>
<dbReference type="SUPFAM" id="SSF63829">
    <property type="entry name" value="Calcium-dependent phosphotriesterase"/>
    <property type="match status" value="1"/>
</dbReference>
<dbReference type="EMBL" id="JAAAWN010000041">
    <property type="protein sequence ID" value="NDV93126.1"/>
    <property type="molecule type" value="Genomic_DNA"/>
</dbReference>
<feature type="domain" description="DUF7133" evidence="2">
    <location>
        <begin position="71"/>
        <end position="151"/>
    </location>
</feature>
<dbReference type="AlphaFoldDB" id="A0A7X5LPF2"/>
<evidence type="ECO:0000259" key="2">
    <source>
        <dbReference type="Pfam" id="PF23500"/>
    </source>
</evidence>
<evidence type="ECO:0000313" key="3">
    <source>
        <dbReference type="EMBL" id="NDV93126.1"/>
    </source>
</evidence>
<evidence type="ECO:0000313" key="4">
    <source>
        <dbReference type="Proteomes" id="UP000470213"/>
    </source>
</evidence>
<reference evidence="3 4" key="1">
    <citation type="submission" date="2020-01" db="EMBL/GenBank/DDBJ databases">
        <authorList>
            <person name="Chen J."/>
            <person name="Zhu S."/>
            <person name="Yang J."/>
        </authorList>
    </citation>
    <scope>NUCLEOTIDE SEQUENCE [LARGE SCALE GENOMIC DNA]</scope>
    <source>
        <strain evidence="3 4">345S023</strain>
    </source>
</reference>
<dbReference type="PANTHER" id="PTHR33546:SF1">
    <property type="entry name" value="LARGE, MULTIFUNCTIONAL SECRETED PROTEIN"/>
    <property type="match status" value="1"/>
</dbReference>
<comment type="caution">
    <text evidence="3">The sequence shown here is derived from an EMBL/GenBank/DDBJ whole genome shotgun (WGS) entry which is preliminary data.</text>
</comment>
<dbReference type="Proteomes" id="UP000470213">
    <property type="component" value="Unassembled WGS sequence"/>
</dbReference>
<organism evidence="3 4">
    <name type="scientific">Alteromonas profundi</name>
    <dbReference type="NCBI Taxonomy" id="2696062"/>
    <lineage>
        <taxon>Bacteria</taxon>
        <taxon>Pseudomonadati</taxon>
        <taxon>Pseudomonadota</taxon>
        <taxon>Gammaproteobacteria</taxon>
        <taxon>Alteromonadales</taxon>
        <taxon>Alteromonadaceae</taxon>
        <taxon>Alteromonas/Salinimonas group</taxon>
        <taxon>Alteromonas</taxon>
    </lineage>
</organism>
<gene>
    <name evidence="3" type="ORF">GTH32_18310</name>
</gene>
<protein>
    <recommendedName>
        <fullName evidence="2">DUF7133 domain-containing protein</fullName>
    </recommendedName>
</protein>
<sequence>MNTLLSAALLVAFLSHLMFFAIAKADWHDYYAIERVDYPIEIDPQVGGLTAMKDGRLALTVMHGDVVIYDPESETWDVFASGLHMPLGIVEEKPGQFLVIQKPELTRLIDTDSDGKADQYQTVYDDFGMTGNYHEFAFGPVVDSEGNIFVALNVASNFNGVFEYIRGEYSDLCPPKDKMQQWHDFEKWKQGYRKKVTRMFSCAPYRGWVMKIAPDGEATPFASGFRSPAGMGFDDNGRLWVTDNQGDWIGTSPLHHVSEGDFAGHPASLHWKKGWQKPHSEIEAPDLLPLRKPAAALFPHGELANSPTKPVKTIAKSLFGLPEGELLLGDMNKNHLIRYLPDEIDGTLQGTLIPFVGGNALGIGNYTMDFSSDGALWVGKVHMNWAGGEGLLKITKKKTPFLIESVTLHKNGFQITANEPIEAMPDAVSITHHTYHYHAKYGSEKVDVTSVVPAKLTLDKSRKQLFITLDSLAENRLYTIDLGEMVSANGKPLMGTVLRYNLIKRAGDSQ</sequence>
<name>A0A7X5LPF2_9ALTE</name>
<proteinExistence type="predicted"/>
<accession>A0A7X5LPF2</accession>
<evidence type="ECO:0000256" key="1">
    <source>
        <dbReference type="SAM" id="SignalP"/>
    </source>
</evidence>
<dbReference type="InterPro" id="IPR055557">
    <property type="entry name" value="DUF7133"/>
</dbReference>
<dbReference type="PANTHER" id="PTHR33546">
    <property type="entry name" value="LARGE, MULTIFUNCTIONAL SECRETED PROTEIN-RELATED"/>
    <property type="match status" value="1"/>
</dbReference>
<feature type="chain" id="PRO_5030577166" description="DUF7133 domain-containing protein" evidence="1">
    <location>
        <begin position="24"/>
        <end position="510"/>
    </location>
</feature>
<keyword evidence="1" id="KW-0732">Signal</keyword>
<keyword evidence="4" id="KW-1185">Reference proteome</keyword>